<dbReference type="RefSeq" id="WP_157748540.1">
    <property type="nucleotide sequence ID" value="NZ_JBHSOG010000094.1"/>
</dbReference>
<name>A0ABW1AW77_9RHOO</name>
<reference evidence="3" key="1">
    <citation type="journal article" date="2019" name="Int. J. Syst. Evol. Microbiol.">
        <title>The Global Catalogue of Microorganisms (GCM) 10K type strain sequencing project: providing services to taxonomists for standard genome sequencing and annotation.</title>
        <authorList>
            <consortium name="The Broad Institute Genomics Platform"/>
            <consortium name="The Broad Institute Genome Sequencing Center for Infectious Disease"/>
            <person name="Wu L."/>
            <person name="Ma J."/>
        </authorList>
    </citation>
    <scope>NUCLEOTIDE SEQUENCE [LARGE SCALE GENOMIC DNA]</scope>
    <source>
        <strain evidence="3">SHR3</strain>
    </source>
</reference>
<accession>A0ABW1AW77</accession>
<comment type="caution">
    <text evidence="2">The sequence shown here is derived from an EMBL/GenBank/DDBJ whole genome shotgun (WGS) entry which is preliminary data.</text>
</comment>
<evidence type="ECO:0000256" key="1">
    <source>
        <dbReference type="SAM" id="SignalP"/>
    </source>
</evidence>
<gene>
    <name evidence="2" type="ORF">ACFPTN_18720</name>
</gene>
<evidence type="ECO:0000313" key="3">
    <source>
        <dbReference type="Proteomes" id="UP001595974"/>
    </source>
</evidence>
<keyword evidence="3" id="KW-1185">Reference proteome</keyword>
<dbReference type="Pfam" id="PF06986">
    <property type="entry name" value="F_T4SS_TraN"/>
    <property type="match status" value="2"/>
</dbReference>
<feature type="signal peptide" evidence="1">
    <location>
        <begin position="1"/>
        <end position="27"/>
    </location>
</feature>
<dbReference type="EMBL" id="JBHSOG010000094">
    <property type="protein sequence ID" value="MFC5771417.1"/>
    <property type="molecule type" value="Genomic_DNA"/>
</dbReference>
<organism evidence="2 3">
    <name type="scientific">Thauera sinica</name>
    <dbReference type="NCBI Taxonomy" id="2665146"/>
    <lineage>
        <taxon>Bacteria</taxon>
        <taxon>Pseudomonadati</taxon>
        <taxon>Pseudomonadota</taxon>
        <taxon>Betaproteobacteria</taxon>
        <taxon>Rhodocyclales</taxon>
        <taxon>Zoogloeaceae</taxon>
        <taxon>Thauera</taxon>
    </lineage>
</organism>
<proteinExistence type="predicted"/>
<dbReference type="InterPro" id="IPR014121">
    <property type="entry name" value="TraN_Ftype"/>
</dbReference>
<protein>
    <submittedName>
        <fullName evidence="2">Conjugal transfer protein TraN</fullName>
    </submittedName>
</protein>
<sequence length="403" mass="43098">MRAARRFEWIAGGALALCLFASAPAIAADCYQTAETCVEGPETRTIGGYPVQRDCWRYRASYTCVSQNSTDDCQPLRDRGCSQVDSRCMDTNPQGACMLYEQTWQCRVATGTTSTVTNCGGQQFCLDGRCFDTGYAPDADFARAVAGLEAQREAGRYLDPNTLEVFKGYDNRCRKKLFGLVNCCKGGGTDGSLFSTFSLITGAGGQAIGAIGSSYTYDALFTADAPDLVIAGFEALFGAGGGSSALAGLIAGDLSVGSFVTSLVPGPWTIAMLAIQLSGLLSCEDAEQVLAMKRDNRLCHGVGSYCSARLPIIRTCIETTETYCCFNSRLSRIINEQGRAQLGRGWGGAQGPDCSGFALAQLQALDFSRMDLSEFYAEIAPTLPNLGDLQQRAQQKVNSYFGP</sequence>
<evidence type="ECO:0000313" key="2">
    <source>
        <dbReference type="EMBL" id="MFC5771417.1"/>
    </source>
</evidence>
<feature type="chain" id="PRO_5047304282" evidence="1">
    <location>
        <begin position="28"/>
        <end position="403"/>
    </location>
</feature>
<keyword evidence="1" id="KW-0732">Signal</keyword>
<dbReference type="Proteomes" id="UP001595974">
    <property type="component" value="Unassembled WGS sequence"/>
</dbReference>